<evidence type="ECO:0000256" key="7">
    <source>
        <dbReference type="ARBA" id="ARBA00023136"/>
    </source>
</evidence>
<keyword evidence="3 8" id="KW-0813">Transport</keyword>
<evidence type="ECO:0000313" key="10">
    <source>
        <dbReference type="EMBL" id="ADN01794.1"/>
    </source>
</evidence>
<evidence type="ECO:0000259" key="9">
    <source>
        <dbReference type="PROSITE" id="PS50928"/>
    </source>
</evidence>
<dbReference type="InterPro" id="IPR035906">
    <property type="entry name" value="MetI-like_sf"/>
</dbReference>
<feature type="transmembrane region" description="Helical" evidence="8">
    <location>
        <begin position="75"/>
        <end position="96"/>
    </location>
</feature>
<evidence type="ECO:0000256" key="4">
    <source>
        <dbReference type="ARBA" id="ARBA00022475"/>
    </source>
</evidence>
<name>E0RS07_WINT6</name>
<dbReference type="HOGENOM" id="CLU_016047_1_2_12"/>
<dbReference type="Gene3D" id="1.10.3720.10">
    <property type="entry name" value="MetI-like"/>
    <property type="match status" value="1"/>
</dbReference>
<comment type="subcellular location">
    <subcellularLocation>
        <location evidence="1 8">Cell membrane</location>
        <topology evidence="1 8">Multi-pass membrane protein</topology>
    </subcellularLocation>
</comment>
<feature type="transmembrane region" description="Helical" evidence="8">
    <location>
        <begin position="103"/>
        <end position="128"/>
    </location>
</feature>
<organism evidence="10 11">
    <name type="scientific">Winmispira thermophila (strain ATCC 49972 / DSM 6192 / RI 19.B1)</name>
    <name type="common">Spirochaeta thermophila</name>
    <dbReference type="NCBI Taxonomy" id="665571"/>
    <lineage>
        <taxon>Bacteria</taxon>
        <taxon>Pseudomonadati</taxon>
        <taxon>Spirochaetota</taxon>
        <taxon>Spirochaetia</taxon>
        <taxon>Winmispirales</taxon>
        <taxon>Winmispiraceae</taxon>
        <taxon>Winmispira</taxon>
    </lineage>
</organism>
<feature type="transmembrane region" description="Helical" evidence="8">
    <location>
        <begin position="134"/>
        <end position="159"/>
    </location>
</feature>
<keyword evidence="6 8" id="KW-1133">Transmembrane helix</keyword>
<keyword evidence="5 8" id="KW-0812">Transmembrane</keyword>
<keyword evidence="7 8" id="KW-0472">Membrane</keyword>
<sequence length="275" mass="31001">MRKIHRRMLEFLVVVIFTVAFGVPFLFVIFSAGKSTAEAATMAFSLPSSPQYLENFREVFRAGGGMVLRGFYNSVRLTIFTILVLTVVSAMTGFVLERRRERVGSLILFLIMTGLMLPPAVVPTIWILKGLGLYPTLLSMVMIEVALGFPFAVLLYRAFMISIPRDLDEAALIDGCGPLYLFFRIIFPLLKPVSVTIIILTSINVYNDFVNPLYFLPGAENVTIQLSLYNFQTQFHTRWNLLFADVLVIAVPPFLFYLFFRRQIVEGMVAGAIKA</sequence>
<feature type="domain" description="ABC transmembrane type-1" evidence="9">
    <location>
        <begin position="71"/>
        <end position="260"/>
    </location>
</feature>
<dbReference type="SUPFAM" id="SSF161098">
    <property type="entry name" value="MetI-like"/>
    <property type="match status" value="1"/>
</dbReference>
<dbReference type="PROSITE" id="PS50928">
    <property type="entry name" value="ABC_TM1"/>
    <property type="match status" value="1"/>
</dbReference>
<accession>E0RS07</accession>
<dbReference type="GO" id="GO:0055085">
    <property type="term" value="P:transmembrane transport"/>
    <property type="evidence" value="ECO:0007669"/>
    <property type="project" value="InterPro"/>
</dbReference>
<dbReference type="KEGG" id="sta:STHERM_c08450"/>
<dbReference type="PANTHER" id="PTHR43744:SF8">
    <property type="entry name" value="SN-GLYCEROL-3-PHOSPHATE TRANSPORT SYSTEM PERMEASE PROTEIN UGPE"/>
    <property type="match status" value="1"/>
</dbReference>
<evidence type="ECO:0000256" key="6">
    <source>
        <dbReference type="ARBA" id="ARBA00022989"/>
    </source>
</evidence>
<dbReference type="Pfam" id="PF00528">
    <property type="entry name" value="BPD_transp_1"/>
    <property type="match status" value="1"/>
</dbReference>
<reference key="1">
    <citation type="submission" date="2009-08" db="EMBL/GenBank/DDBJ databases">
        <title>The genome sequence of Spirochaeta thermophila DSM6192.</title>
        <authorList>
            <person name="Angelov A."/>
            <person name="Mientus M."/>
            <person name="Wittenberg S."/>
            <person name="Lehmann R."/>
            <person name="Liesegang H."/>
            <person name="Daniel R."/>
            <person name="Liebl W."/>
        </authorList>
    </citation>
    <scope>NUCLEOTIDE SEQUENCE</scope>
    <source>
        <strain>DSM 6192</strain>
    </source>
</reference>
<dbReference type="Proteomes" id="UP000001296">
    <property type="component" value="Chromosome"/>
</dbReference>
<proteinExistence type="inferred from homology"/>
<dbReference type="GO" id="GO:0005886">
    <property type="term" value="C:plasma membrane"/>
    <property type="evidence" value="ECO:0007669"/>
    <property type="project" value="UniProtKB-SubCell"/>
</dbReference>
<dbReference type="CDD" id="cd06261">
    <property type="entry name" value="TM_PBP2"/>
    <property type="match status" value="1"/>
</dbReference>
<dbReference type="PANTHER" id="PTHR43744">
    <property type="entry name" value="ABC TRANSPORTER PERMEASE PROTEIN MG189-RELATED-RELATED"/>
    <property type="match status" value="1"/>
</dbReference>
<dbReference type="InterPro" id="IPR000515">
    <property type="entry name" value="MetI-like"/>
</dbReference>
<protein>
    <recommendedName>
        <fullName evidence="2">sn-glycerol-3-phosphate transport system permease protein UgpE</fullName>
    </recommendedName>
</protein>
<gene>
    <name evidence="10" type="ordered locus">STHERM_c08450</name>
</gene>
<feature type="transmembrane region" description="Helical" evidence="8">
    <location>
        <begin position="239"/>
        <end position="260"/>
    </location>
</feature>
<evidence type="ECO:0000256" key="2">
    <source>
        <dbReference type="ARBA" id="ARBA00020515"/>
    </source>
</evidence>
<keyword evidence="4" id="KW-1003">Cell membrane</keyword>
<dbReference type="AlphaFoldDB" id="E0RS07"/>
<evidence type="ECO:0000256" key="1">
    <source>
        <dbReference type="ARBA" id="ARBA00004651"/>
    </source>
</evidence>
<dbReference type="EMBL" id="CP001698">
    <property type="protein sequence ID" value="ADN01794.1"/>
    <property type="molecule type" value="Genomic_DNA"/>
</dbReference>
<dbReference type="PaxDb" id="665571-STHERM_c08450"/>
<evidence type="ECO:0000256" key="3">
    <source>
        <dbReference type="ARBA" id="ARBA00022448"/>
    </source>
</evidence>
<dbReference type="RefSeq" id="WP_013313635.1">
    <property type="nucleotide sequence ID" value="NC_014484.1"/>
</dbReference>
<evidence type="ECO:0000256" key="8">
    <source>
        <dbReference type="RuleBase" id="RU363032"/>
    </source>
</evidence>
<comment type="similarity">
    <text evidence="8">Belongs to the binding-protein-dependent transport system permease family.</text>
</comment>
<feature type="transmembrane region" description="Helical" evidence="8">
    <location>
        <begin position="12"/>
        <end position="32"/>
    </location>
</feature>
<evidence type="ECO:0000256" key="5">
    <source>
        <dbReference type="ARBA" id="ARBA00022692"/>
    </source>
</evidence>
<dbReference type="eggNOG" id="COG0395">
    <property type="taxonomic scope" value="Bacteria"/>
</dbReference>
<reference evidence="10 11" key="2">
    <citation type="journal article" date="2010" name="J. Bacteriol.">
        <title>Genome sequence of the polysaccharide-degrading, thermophilic anaerobe Spirochaeta thermophila DSM 6192.</title>
        <authorList>
            <person name="Angelov A."/>
            <person name="Liebl S."/>
            <person name="Ballschmiter M."/>
            <person name="Bomeke M."/>
            <person name="Lehmann R."/>
            <person name="Liesegang H."/>
            <person name="Daniel R."/>
            <person name="Liebl W."/>
        </authorList>
    </citation>
    <scope>NUCLEOTIDE SEQUENCE [LARGE SCALE GENOMIC DNA]</scope>
    <source>
        <strain evidence="11">ATCC 49972 / DSM 6192 / RI 19.B1</strain>
    </source>
</reference>
<evidence type="ECO:0000313" key="11">
    <source>
        <dbReference type="Proteomes" id="UP000001296"/>
    </source>
</evidence>
<feature type="transmembrane region" description="Helical" evidence="8">
    <location>
        <begin position="179"/>
        <end position="206"/>
    </location>
</feature>